<dbReference type="OrthoDB" id="5393654at2759"/>
<gene>
    <name evidence="2" type="ORF">E0L32_001978</name>
    <name evidence="3" type="ORF">E0L32_002155</name>
</gene>
<evidence type="ECO:0000313" key="4">
    <source>
        <dbReference type="Proteomes" id="UP000319257"/>
    </source>
</evidence>
<dbReference type="RefSeq" id="XP_030989086.1">
    <property type="nucleotide sequence ID" value="XM_031136116.1"/>
</dbReference>
<protein>
    <submittedName>
        <fullName evidence="2">Uncharacterized protein</fullName>
    </submittedName>
</protein>
<keyword evidence="4" id="KW-1185">Reference proteome</keyword>
<feature type="region of interest" description="Disordered" evidence="1">
    <location>
        <begin position="1"/>
        <end position="50"/>
    </location>
</feature>
<name>A0A507ADZ3_9PEZI</name>
<evidence type="ECO:0000256" key="1">
    <source>
        <dbReference type="SAM" id="MobiDB-lite"/>
    </source>
</evidence>
<dbReference type="AlphaFoldDB" id="A0A507ADZ3"/>
<evidence type="ECO:0000313" key="2">
    <source>
        <dbReference type="EMBL" id="TPX07375.1"/>
    </source>
</evidence>
<dbReference type="EMBL" id="SKBQ01000008">
    <property type="protein sequence ID" value="TPX07552.1"/>
    <property type="molecule type" value="Genomic_DNA"/>
</dbReference>
<accession>A0A507ADZ3</accession>
<sequence>MAYRDRVRPNYHLGRGRGRGRGGLAQQPWRSSTLEPTRPGPDHPAGAVSQSLCKPDLTTEAQMLKGQAVITGSRLVASYSWLDTPTPTILIPGKPPKWTPLPTPTKLDEDSEEYFRDPNGARYPDHPTEPAVLASLAEEPKLPSTVDIVCCSSTLGNLLRFVRGQEQAFRMSLEIVGNTVFLIRRENSPREIIPNVRGYGHTFPEAYTTWGSDVKGSCSHQRIMRYSFGGLNIMTRFEADGYIAADDSEAALNVAPTTSSNTLEDPGDEISNAIHDLKVLTTMNNSKELKVRKGGCLVDQAFIFDLKTRGL</sequence>
<dbReference type="PANTHER" id="PTHR35179:SF2">
    <property type="entry name" value="START DOMAIN-CONTAINING PROTEIN"/>
    <property type="match status" value="1"/>
</dbReference>
<reference evidence="2 4" key="1">
    <citation type="submission" date="2019-06" db="EMBL/GenBank/DDBJ databases">
        <title>Draft genome sequence of the filamentous fungus Phialemoniopsis curvata isolated from diesel fuel.</title>
        <authorList>
            <person name="Varaljay V.A."/>
            <person name="Lyon W.J."/>
            <person name="Crouch A.L."/>
            <person name="Drake C.E."/>
            <person name="Hollomon J.M."/>
            <person name="Nadeau L.J."/>
            <person name="Nunn H.S."/>
            <person name="Stevenson B.S."/>
            <person name="Bojanowski C.L."/>
            <person name="Crookes-Goodson W.J."/>
        </authorList>
    </citation>
    <scope>NUCLEOTIDE SEQUENCE [LARGE SCALE GENOMIC DNA]</scope>
    <source>
        <strain evidence="2 4">D216</strain>
    </source>
</reference>
<organism evidence="2 4">
    <name type="scientific">Thyridium curvatum</name>
    <dbReference type="NCBI Taxonomy" id="1093900"/>
    <lineage>
        <taxon>Eukaryota</taxon>
        <taxon>Fungi</taxon>
        <taxon>Dikarya</taxon>
        <taxon>Ascomycota</taxon>
        <taxon>Pezizomycotina</taxon>
        <taxon>Sordariomycetes</taxon>
        <taxon>Sordariomycetidae</taxon>
        <taxon>Thyridiales</taxon>
        <taxon>Thyridiaceae</taxon>
        <taxon>Thyridium</taxon>
    </lineage>
</organism>
<dbReference type="GeneID" id="41969425"/>
<dbReference type="InParanoid" id="A0A507ADZ3"/>
<comment type="caution">
    <text evidence="2">The sequence shown here is derived from an EMBL/GenBank/DDBJ whole genome shotgun (WGS) entry which is preliminary data.</text>
</comment>
<dbReference type="EMBL" id="SKBQ01000008">
    <property type="protein sequence ID" value="TPX07375.1"/>
    <property type="molecule type" value="Genomic_DNA"/>
</dbReference>
<dbReference type="PANTHER" id="PTHR35179">
    <property type="entry name" value="PROTEIN CBG02620"/>
    <property type="match status" value="1"/>
</dbReference>
<dbReference type="STRING" id="1093900.A0A507ADZ3"/>
<dbReference type="Proteomes" id="UP000319257">
    <property type="component" value="Unassembled WGS sequence"/>
</dbReference>
<evidence type="ECO:0000313" key="3">
    <source>
        <dbReference type="EMBL" id="TPX07552.1"/>
    </source>
</evidence>
<proteinExistence type="predicted"/>